<proteinExistence type="predicted"/>
<evidence type="ECO:0000313" key="2">
    <source>
        <dbReference type="Ensembl" id="ENSTRUP00000060866.1"/>
    </source>
</evidence>
<dbReference type="PROSITE" id="PS50240">
    <property type="entry name" value="TRYPSIN_DOM"/>
    <property type="match status" value="1"/>
</dbReference>
<dbReference type="Pfam" id="PF00089">
    <property type="entry name" value="Trypsin"/>
    <property type="match status" value="1"/>
</dbReference>
<dbReference type="Ensembl" id="ENSTRUT00000087919.1">
    <property type="protein sequence ID" value="ENSTRUP00000060866.1"/>
    <property type="gene ID" value="ENSTRUG00000031470.1"/>
</dbReference>
<evidence type="ECO:0000313" key="3">
    <source>
        <dbReference type="Proteomes" id="UP000005226"/>
    </source>
</evidence>
<sequence>MTGICSAQFVEEVSLMPSTSCGQLAASSAQTSMITKWWQVRTTLIQIKRMSSPLLKGLLSIQGGMVTLAMELPADDQMLPHGFTCYITGWGVTDMWGNTAHILQVAPVSVVEHPISSQPEWWGSMAQKNMVCAGGDVVVAGCQGDSGGPLSCFTDRAWRVYSVVSYGPAGMCNQYKKPTSLHQSVFLLRPELLSYQILKKHVVHTVTWSHLNKMKLHHSFCVFLHCMLSL</sequence>
<feature type="domain" description="Peptidase S1" evidence="1">
    <location>
        <begin position="45"/>
        <end position="208"/>
    </location>
</feature>
<dbReference type="InterPro" id="IPR009003">
    <property type="entry name" value="Peptidase_S1_PA"/>
</dbReference>
<dbReference type="PROSITE" id="PS00135">
    <property type="entry name" value="TRYPSIN_SER"/>
    <property type="match status" value="1"/>
</dbReference>
<dbReference type="SMART" id="SM00020">
    <property type="entry name" value="Tryp_SPc"/>
    <property type="match status" value="1"/>
</dbReference>
<dbReference type="InterPro" id="IPR043504">
    <property type="entry name" value="Peptidase_S1_PA_chymotrypsin"/>
</dbReference>
<name>A0A674MIE6_TAKRU</name>
<dbReference type="SUPFAM" id="SSF50494">
    <property type="entry name" value="Trypsin-like serine proteases"/>
    <property type="match status" value="1"/>
</dbReference>
<dbReference type="PANTHER" id="PTHR24257">
    <property type="entry name" value="CHYMOTRYPSIN-LIKE ELASTASE FAMILY MEMBER"/>
    <property type="match status" value="1"/>
</dbReference>
<dbReference type="AlphaFoldDB" id="A0A674MIE6"/>
<accession>A0A674MIE6</accession>
<dbReference type="PANTHER" id="PTHR24257:SF22">
    <property type="entry name" value="CHYMOTRYPSIN-LIKE ELASTASE FAMILY MEMBER 3B"/>
    <property type="match status" value="1"/>
</dbReference>
<organism evidence="2 3">
    <name type="scientific">Takifugu rubripes</name>
    <name type="common">Japanese pufferfish</name>
    <name type="synonym">Fugu rubripes</name>
    <dbReference type="NCBI Taxonomy" id="31033"/>
    <lineage>
        <taxon>Eukaryota</taxon>
        <taxon>Metazoa</taxon>
        <taxon>Chordata</taxon>
        <taxon>Craniata</taxon>
        <taxon>Vertebrata</taxon>
        <taxon>Euteleostomi</taxon>
        <taxon>Actinopterygii</taxon>
        <taxon>Neopterygii</taxon>
        <taxon>Teleostei</taxon>
        <taxon>Neoteleostei</taxon>
        <taxon>Acanthomorphata</taxon>
        <taxon>Eupercaria</taxon>
        <taxon>Tetraodontiformes</taxon>
        <taxon>Tetradontoidea</taxon>
        <taxon>Tetraodontidae</taxon>
        <taxon>Takifugu</taxon>
    </lineage>
</organism>
<evidence type="ECO:0000259" key="1">
    <source>
        <dbReference type="PROSITE" id="PS50240"/>
    </source>
</evidence>
<dbReference type="InterPro" id="IPR001254">
    <property type="entry name" value="Trypsin_dom"/>
</dbReference>
<reference evidence="2 3" key="1">
    <citation type="journal article" date="2011" name="Genome Biol. Evol.">
        <title>Integration of the genetic map and genome assembly of fugu facilitates insights into distinct features of genome evolution in teleosts and mammals.</title>
        <authorList>
            <person name="Kai W."/>
            <person name="Kikuchi K."/>
            <person name="Tohari S."/>
            <person name="Chew A.K."/>
            <person name="Tay A."/>
            <person name="Fujiwara A."/>
            <person name="Hosoya S."/>
            <person name="Suetake H."/>
            <person name="Naruse K."/>
            <person name="Brenner S."/>
            <person name="Suzuki Y."/>
            <person name="Venkatesh B."/>
        </authorList>
    </citation>
    <scope>NUCLEOTIDE SEQUENCE [LARGE SCALE GENOMIC DNA]</scope>
</reference>
<dbReference type="GeneTree" id="ENSGT01030000234528"/>
<reference evidence="2" key="2">
    <citation type="submission" date="2025-08" db="UniProtKB">
        <authorList>
            <consortium name="Ensembl"/>
        </authorList>
    </citation>
    <scope>IDENTIFICATION</scope>
</reference>
<dbReference type="GO" id="GO:0005615">
    <property type="term" value="C:extracellular space"/>
    <property type="evidence" value="ECO:0007669"/>
    <property type="project" value="TreeGrafter"/>
</dbReference>
<dbReference type="GO" id="GO:0006508">
    <property type="term" value="P:proteolysis"/>
    <property type="evidence" value="ECO:0007669"/>
    <property type="project" value="InterPro"/>
</dbReference>
<dbReference type="InterPro" id="IPR050850">
    <property type="entry name" value="Peptidase_S1_Elastase_sf"/>
</dbReference>
<dbReference type="InParanoid" id="A0A674MIE6"/>
<protein>
    <recommendedName>
        <fullName evidence="1">Peptidase S1 domain-containing protein</fullName>
    </recommendedName>
</protein>
<dbReference type="Proteomes" id="UP000005226">
    <property type="component" value="Chromosome 10"/>
</dbReference>
<dbReference type="Gene3D" id="2.40.10.10">
    <property type="entry name" value="Trypsin-like serine proteases"/>
    <property type="match status" value="1"/>
</dbReference>
<reference evidence="2" key="3">
    <citation type="submission" date="2025-09" db="UniProtKB">
        <authorList>
            <consortium name="Ensembl"/>
        </authorList>
    </citation>
    <scope>IDENTIFICATION</scope>
</reference>
<keyword evidence="3" id="KW-1185">Reference proteome</keyword>
<dbReference type="InterPro" id="IPR033116">
    <property type="entry name" value="TRYPSIN_SER"/>
</dbReference>
<dbReference type="GO" id="GO:0004252">
    <property type="term" value="F:serine-type endopeptidase activity"/>
    <property type="evidence" value="ECO:0007669"/>
    <property type="project" value="InterPro"/>
</dbReference>